<proteinExistence type="predicted"/>
<name>A0ABN8RJL1_9CNID</name>
<evidence type="ECO:0000313" key="1">
    <source>
        <dbReference type="EMBL" id="CAH3179093.1"/>
    </source>
</evidence>
<reference evidence="1 2" key="1">
    <citation type="submission" date="2022-05" db="EMBL/GenBank/DDBJ databases">
        <authorList>
            <consortium name="Genoscope - CEA"/>
            <person name="William W."/>
        </authorList>
    </citation>
    <scope>NUCLEOTIDE SEQUENCE [LARGE SCALE GENOMIC DNA]</scope>
</reference>
<dbReference type="EMBL" id="CALNXI010001890">
    <property type="protein sequence ID" value="CAH3179093.1"/>
    <property type="molecule type" value="Genomic_DNA"/>
</dbReference>
<accession>A0ABN8RJL1</accession>
<sequence>MTKTGFKHRFSETINRLGRGISCVQSRAMRDCDKDCEAPSFKPSEIASSKVVKGSDTDIAVDCLSEKEEKEILNSFQPQRIRRSISFTGLSVREAERLRSIAEGHSLNLVQNNSVVTDLRRSRCHSFAGVKNKKLVEITQGLHETAVVDGLLTTTFCSTEL</sequence>
<comment type="caution">
    <text evidence="1">The sequence shown here is derived from an EMBL/GenBank/DDBJ whole genome shotgun (WGS) entry which is preliminary data.</text>
</comment>
<protein>
    <submittedName>
        <fullName evidence="1">Uncharacterized protein</fullName>
    </submittedName>
</protein>
<organism evidence="1 2">
    <name type="scientific">Porites evermanni</name>
    <dbReference type="NCBI Taxonomy" id="104178"/>
    <lineage>
        <taxon>Eukaryota</taxon>
        <taxon>Metazoa</taxon>
        <taxon>Cnidaria</taxon>
        <taxon>Anthozoa</taxon>
        <taxon>Hexacorallia</taxon>
        <taxon>Scleractinia</taxon>
        <taxon>Fungiina</taxon>
        <taxon>Poritidae</taxon>
        <taxon>Porites</taxon>
    </lineage>
</organism>
<evidence type="ECO:0000313" key="2">
    <source>
        <dbReference type="Proteomes" id="UP001159427"/>
    </source>
</evidence>
<keyword evidence="2" id="KW-1185">Reference proteome</keyword>
<gene>
    <name evidence="1" type="ORF">PEVE_00012140</name>
</gene>
<dbReference type="Proteomes" id="UP001159427">
    <property type="component" value="Unassembled WGS sequence"/>
</dbReference>